<dbReference type="RefSeq" id="WP_040049010.1">
    <property type="nucleotide sequence ID" value="NZ_FCNV02000002.1"/>
</dbReference>
<keyword evidence="1" id="KW-0067">ATP-binding</keyword>
<comment type="caution">
    <text evidence="3">The sequence shown here is derived from an EMBL/GenBank/DDBJ whole genome shotgun (WGS) entry which is preliminary data.</text>
</comment>
<proteinExistence type="predicted"/>
<dbReference type="GO" id="GO:0005524">
    <property type="term" value="F:ATP binding"/>
    <property type="evidence" value="ECO:0007669"/>
    <property type="project" value="UniProtKB-UniRule"/>
</dbReference>
<keyword evidence="4" id="KW-1185">Reference proteome</keyword>
<sequence>MATMRTSFSREAVVLGCSLNGLGVVRSLGSAGIRTTVVGTRYTGAALWSRHASSRLIRSYTGDDFVEDMVALGKTFSQPPALFLTLEETVHSVSENREELSKWFRFTLPDRSCVEDLSDKSTFHRFCLIHGFPVPRSVVLETPQDVEMLADFTFPCVLKPDDKRAALSGKIDRAVRADTLADVRERVSSTLDAGTRIVAQEWINGPDSNIYFTLFYRSSDGRVAAAFTGRKLSSEPVNVGSTAICVAAPEARSVLEPITLDFAERANLVGMASMEYKWDESKKQFFMVEPTIGRTDWQEEIATLCGTNIPAAAFFHDLGIPLIQGGVALENVAWRATISEVLPSHLRSSVSRFVDGYFRWDDPLPALQHYLLVNPLRRLMITSGKRARLPQQKKSFGGKAIG</sequence>
<gene>
    <name evidence="3" type="ORF">AWB72_01267</name>
</gene>
<dbReference type="EMBL" id="FCNV02000002">
    <property type="protein sequence ID" value="SAL19885.1"/>
    <property type="molecule type" value="Genomic_DNA"/>
</dbReference>
<dbReference type="AlphaFoldDB" id="A0A658QTH6"/>
<protein>
    <submittedName>
        <fullName evidence="3">ATP-grasp enzyme-like protein</fullName>
    </submittedName>
</protein>
<evidence type="ECO:0000313" key="4">
    <source>
        <dbReference type="Proteomes" id="UP000198263"/>
    </source>
</evidence>
<evidence type="ECO:0000259" key="2">
    <source>
        <dbReference type="PROSITE" id="PS50975"/>
    </source>
</evidence>
<accession>A0A658QTH6</accession>
<evidence type="ECO:0000313" key="3">
    <source>
        <dbReference type="EMBL" id="SAL19885.1"/>
    </source>
</evidence>
<dbReference type="GO" id="GO:0046872">
    <property type="term" value="F:metal ion binding"/>
    <property type="evidence" value="ECO:0007669"/>
    <property type="project" value="InterPro"/>
</dbReference>
<dbReference type="Gene3D" id="3.30.470.20">
    <property type="entry name" value="ATP-grasp fold, B domain"/>
    <property type="match status" value="1"/>
</dbReference>
<organism evidence="3 4">
    <name type="scientific">Caballeronia concitans</name>
    <dbReference type="NCBI Taxonomy" id="1777133"/>
    <lineage>
        <taxon>Bacteria</taxon>
        <taxon>Pseudomonadati</taxon>
        <taxon>Pseudomonadota</taxon>
        <taxon>Betaproteobacteria</taxon>
        <taxon>Burkholderiales</taxon>
        <taxon>Burkholderiaceae</taxon>
        <taxon>Caballeronia</taxon>
    </lineage>
</organism>
<dbReference type="SUPFAM" id="SSF56059">
    <property type="entry name" value="Glutathione synthetase ATP-binding domain-like"/>
    <property type="match status" value="1"/>
</dbReference>
<reference evidence="3 4" key="1">
    <citation type="submission" date="2016-01" db="EMBL/GenBank/DDBJ databases">
        <authorList>
            <person name="Peeters C."/>
        </authorList>
    </citation>
    <scope>NUCLEOTIDE SEQUENCE [LARGE SCALE GENOMIC DNA]</scope>
    <source>
        <strain evidence="3">LMG 29315</strain>
    </source>
</reference>
<dbReference type="Proteomes" id="UP000198263">
    <property type="component" value="Unassembled WGS sequence"/>
</dbReference>
<dbReference type="InterPro" id="IPR011761">
    <property type="entry name" value="ATP-grasp"/>
</dbReference>
<keyword evidence="1" id="KW-0547">Nucleotide-binding</keyword>
<evidence type="ECO:0000256" key="1">
    <source>
        <dbReference type="PROSITE-ProRule" id="PRU00409"/>
    </source>
</evidence>
<dbReference type="PROSITE" id="PS50975">
    <property type="entry name" value="ATP_GRASP"/>
    <property type="match status" value="1"/>
</dbReference>
<name>A0A658QTH6_9BURK</name>
<feature type="domain" description="ATP-grasp" evidence="2">
    <location>
        <begin position="124"/>
        <end position="318"/>
    </location>
</feature>